<dbReference type="EMBL" id="JPOX01000015">
    <property type="protein sequence ID" value="KFX47541.1"/>
    <property type="molecule type" value="Genomic_DNA"/>
</dbReference>
<evidence type="ECO:0000313" key="3">
    <source>
        <dbReference type="EMBL" id="KFX47541.1"/>
    </source>
</evidence>
<dbReference type="HOGENOM" id="CLU_1237642_0_0_1"/>
<evidence type="ECO:0000259" key="2">
    <source>
        <dbReference type="Pfam" id="PF24883"/>
    </source>
</evidence>
<dbReference type="InterPro" id="IPR027417">
    <property type="entry name" value="P-loop_NTPase"/>
</dbReference>
<protein>
    <submittedName>
        <fullName evidence="3">Vegetative incompatibility protein HET-E-1</fullName>
    </submittedName>
</protein>
<reference evidence="3" key="1">
    <citation type="journal article" date="2014" name="PLoS Genet.">
        <title>Signature Gene Expression Reveals Novel Clues to the Molecular Mechanisms of Dimorphic Transition in Penicillium marneffei.</title>
        <authorList>
            <person name="Yang E."/>
            <person name="Wang G."/>
            <person name="Cai J."/>
            <person name="Woo P.C."/>
            <person name="Lau S.K."/>
            <person name="Yuen K.-Y."/>
            <person name="Chow W.-N."/>
            <person name="Lin X."/>
        </authorList>
    </citation>
    <scope>NUCLEOTIDE SEQUENCE [LARGE SCALE GENOMIC DNA]</scope>
    <source>
        <strain evidence="3">PM1</strain>
    </source>
</reference>
<keyword evidence="1" id="KW-0677">Repeat</keyword>
<accession>A0A093VLM6</accession>
<proteinExistence type="predicted"/>
<dbReference type="AlphaFoldDB" id="A0A093VLM6"/>
<dbReference type="InterPro" id="IPR056884">
    <property type="entry name" value="NPHP3-like_N"/>
</dbReference>
<comment type="caution">
    <text evidence="3">The sequence shown here is derived from an EMBL/GenBank/DDBJ whole genome shotgun (WGS) entry which is preliminary data.</text>
</comment>
<feature type="non-terminal residue" evidence="3">
    <location>
        <position position="1"/>
    </location>
</feature>
<dbReference type="SUPFAM" id="SSF52540">
    <property type="entry name" value="P-loop containing nucleoside triphosphate hydrolases"/>
    <property type="match status" value="1"/>
</dbReference>
<name>A0A093VLM6_TALMA</name>
<gene>
    <name evidence="3" type="ORF">GQ26_0152390</name>
</gene>
<organism evidence="3">
    <name type="scientific">Talaromyces marneffei PM1</name>
    <dbReference type="NCBI Taxonomy" id="1077442"/>
    <lineage>
        <taxon>Eukaryota</taxon>
        <taxon>Fungi</taxon>
        <taxon>Dikarya</taxon>
        <taxon>Ascomycota</taxon>
        <taxon>Pezizomycotina</taxon>
        <taxon>Eurotiomycetes</taxon>
        <taxon>Eurotiomycetidae</taxon>
        <taxon>Eurotiales</taxon>
        <taxon>Trichocomaceae</taxon>
        <taxon>Talaromyces</taxon>
        <taxon>Talaromyces sect. Talaromyces</taxon>
    </lineage>
</organism>
<sequence>IPANKQLQDGSFSWVPRLEPFTQWSRKEFNGLWLTAPPGFGKPVLAAHVVQVLKSEHPGEVVLYFFCKRTHPQLNTWEQLVHTLASRLVMAVSSTQGYFQDLQDRKHGSEDVSLLFETYIVKPLSKVNSQVFIVIDGIDECLFMGEDLPHFDDKSSAILESFTKLQCQCLLTSRPMPISNGKLSLWLHHRLTTENLEDIRVFTSKRLCESIVLQGGFERLGQHA</sequence>
<dbReference type="PANTHER" id="PTHR10039">
    <property type="entry name" value="AMELOGENIN"/>
    <property type="match status" value="1"/>
</dbReference>
<feature type="domain" description="Nephrocystin 3-like N-terminal" evidence="2">
    <location>
        <begin position="10"/>
        <end position="174"/>
    </location>
</feature>
<dbReference type="Pfam" id="PF24883">
    <property type="entry name" value="NPHP3_N"/>
    <property type="match status" value="1"/>
</dbReference>
<evidence type="ECO:0000256" key="1">
    <source>
        <dbReference type="ARBA" id="ARBA00022737"/>
    </source>
</evidence>
<dbReference type="Gene3D" id="3.40.50.300">
    <property type="entry name" value="P-loop containing nucleotide triphosphate hydrolases"/>
    <property type="match status" value="1"/>
</dbReference>